<name>A0A1J4Y3E8_9BACT</name>
<evidence type="ECO:0000313" key="3">
    <source>
        <dbReference type="Proteomes" id="UP000182693"/>
    </source>
</evidence>
<evidence type="ECO:0000313" key="2">
    <source>
        <dbReference type="EMBL" id="OIO65063.1"/>
    </source>
</evidence>
<keyword evidence="1" id="KW-0472">Membrane</keyword>
<gene>
    <name evidence="2" type="ORF">AUJ30_01585</name>
</gene>
<comment type="caution">
    <text evidence="2">The sequence shown here is derived from an EMBL/GenBank/DDBJ whole genome shotgun (WGS) entry which is preliminary data.</text>
</comment>
<accession>A0A1J4Y3E8</accession>
<dbReference type="EMBL" id="MNWX01000029">
    <property type="protein sequence ID" value="OIO65063.1"/>
    <property type="molecule type" value="Genomic_DNA"/>
</dbReference>
<keyword evidence="1" id="KW-0812">Transmembrane</keyword>
<keyword evidence="1" id="KW-1133">Transmembrane helix</keyword>
<sequence>MEEQISQSKNQSPEKPKRKYLKFIIGFLAIIILAAGGFFVWDKYFSPAAKINRETQKNYQKYLDWQRNYEKAMREDTYGGKTPEETLQMFIEALRKEDIELASKYFSLREDGNYDTKWEEALKQKKEAGELSRIIDIISRAVPDKETTTIKNSAWFVIYKKDNPNELEADINLHFNTYSHIWKIESL</sequence>
<protein>
    <recommendedName>
        <fullName evidence="4">DUF4878 domain-containing protein</fullName>
    </recommendedName>
</protein>
<reference evidence="2 3" key="1">
    <citation type="journal article" date="2016" name="Environ. Microbiol.">
        <title>Genomic resolution of a cold subsurface aquifer community provides metabolic insights for novel microbes adapted to high CO concentrations.</title>
        <authorList>
            <person name="Probst A.J."/>
            <person name="Castelle C.J."/>
            <person name="Singh A."/>
            <person name="Brown C.T."/>
            <person name="Anantharaman K."/>
            <person name="Sharon I."/>
            <person name="Hug L.A."/>
            <person name="Burstein D."/>
            <person name="Emerson J.B."/>
            <person name="Thomas B.C."/>
            <person name="Banfield J.F."/>
        </authorList>
    </citation>
    <scope>NUCLEOTIDE SEQUENCE [LARGE SCALE GENOMIC DNA]</scope>
    <source>
        <strain evidence="2">CG1_02_39_135</strain>
    </source>
</reference>
<dbReference type="AlphaFoldDB" id="A0A1J4Y3E8"/>
<proteinExistence type="predicted"/>
<dbReference type="Proteomes" id="UP000182693">
    <property type="component" value="Unassembled WGS sequence"/>
</dbReference>
<evidence type="ECO:0000256" key="1">
    <source>
        <dbReference type="SAM" id="Phobius"/>
    </source>
</evidence>
<feature type="transmembrane region" description="Helical" evidence="1">
    <location>
        <begin position="20"/>
        <end position="41"/>
    </location>
</feature>
<organism evidence="2 3">
    <name type="scientific">Candidatus Wolfebacteria bacterium CG1_02_39_135</name>
    <dbReference type="NCBI Taxonomy" id="1805425"/>
    <lineage>
        <taxon>Bacteria</taxon>
        <taxon>Candidatus Wolfeibacteriota</taxon>
    </lineage>
</organism>
<evidence type="ECO:0008006" key="4">
    <source>
        <dbReference type="Google" id="ProtNLM"/>
    </source>
</evidence>